<name>A0A6P8JY57_DROMA</name>
<organism evidence="1 2">
    <name type="scientific">Drosophila mauritiana</name>
    <name type="common">Fruit fly</name>
    <dbReference type="NCBI Taxonomy" id="7226"/>
    <lineage>
        <taxon>Eukaryota</taxon>
        <taxon>Metazoa</taxon>
        <taxon>Ecdysozoa</taxon>
        <taxon>Arthropoda</taxon>
        <taxon>Hexapoda</taxon>
        <taxon>Insecta</taxon>
        <taxon>Pterygota</taxon>
        <taxon>Neoptera</taxon>
        <taxon>Endopterygota</taxon>
        <taxon>Diptera</taxon>
        <taxon>Brachycera</taxon>
        <taxon>Muscomorpha</taxon>
        <taxon>Ephydroidea</taxon>
        <taxon>Drosophilidae</taxon>
        <taxon>Drosophila</taxon>
        <taxon>Sophophora</taxon>
    </lineage>
</organism>
<sequence length="126" mass="14787">MDTFLGVIYNDYPMESEDDFNRRRRDLENIFSNRSPRKNQERKLESKRPILNASNYNQIFGASSGTDGMDFEDFPDLNQPLPNISICEQQRLTSVNRGIIAAIQRTHQKRLEDLWHSELIEKLAQE</sequence>
<evidence type="ECO:0000313" key="2">
    <source>
        <dbReference type="RefSeq" id="XP_033161932.1"/>
    </source>
</evidence>
<dbReference type="Proteomes" id="UP000515162">
    <property type="component" value="Chromosome 2L"/>
</dbReference>
<dbReference type="RefSeq" id="XP_033161932.1">
    <property type="nucleotide sequence ID" value="XM_033306041.1"/>
</dbReference>
<dbReference type="AlphaFoldDB" id="A0A6P8JY57"/>
<dbReference type="GeneID" id="117142191"/>
<proteinExistence type="predicted"/>
<protein>
    <submittedName>
        <fullName evidence="2">Uncharacterized protein LOC117142191</fullName>
    </submittedName>
</protein>
<reference evidence="2" key="1">
    <citation type="submission" date="2025-08" db="UniProtKB">
        <authorList>
            <consortium name="RefSeq"/>
        </authorList>
    </citation>
    <scope>IDENTIFICATION</scope>
    <source>
        <strain evidence="2">Mau12</strain>
        <tissue evidence="2">Whole Body</tissue>
    </source>
</reference>
<evidence type="ECO:0000313" key="1">
    <source>
        <dbReference type="Proteomes" id="UP000515162"/>
    </source>
</evidence>
<gene>
    <name evidence="2" type="primary">LOC117142191</name>
</gene>
<accession>A0A6P8JY57</accession>
<keyword evidence="1" id="KW-1185">Reference proteome</keyword>